<organism evidence="1 2">
    <name type="scientific">Streptomyces ovatisporus</name>
    <dbReference type="NCBI Taxonomy" id="1128682"/>
    <lineage>
        <taxon>Bacteria</taxon>
        <taxon>Bacillati</taxon>
        <taxon>Actinomycetota</taxon>
        <taxon>Actinomycetes</taxon>
        <taxon>Kitasatosporales</taxon>
        <taxon>Streptomycetaceae</taxon>
        <taxon>Streptomyces</taxon>
    </lineage>
</organism>
<dbReference type="RefSeq" id="WP_386448831.1">
    <property type="nucleotide sequence ID" value="NZ_JBHSFH010000007.1"/>
</dbReference>
<comment type="caution">
    <text evidence="1">The sequence shown here is derived from an EMBL/GenBank/DDBJ whole genome shotgun (WGS) entry which is preliminary data.</text>
</comment>
<dbReference type="EMBL" id="JBHSFH010000007">
    <property type="protein sequence ID" value="MFC4495661.1"/>
    <property type="molecule type" value="Genomic_DNA"/>
</dbReference>
<keyword evidence="2" id="KW-1185">Reference proteome</keyword>
<reference evidence="2" key="1">
    <citation type="journal article" date="2019" name="Int. J. Syst. Evol. Microbiol.">
        <title>The Global Catalogue of Microorganisms (GCM) 10K type strain sequencing project: providing services to taxonomists for standard genome sequencing and annotation.</title>
        <authorList>
            <consortium name="The Broad Institute Genomics Platform"/>
            <consortium name="The Broad Institute Genome Sequencing Center for Infectious Disease"/>
            <person name="Wu L."/>
            <person name="Ma J."/>
        </authorList>
    </citation>
    <scope>NUCLEOTIDE SEQUENCE [LARGE SCALE GENOMIC DNA]</scope>
    <source>
        <strain evidence="2">CGMCC 4.7357</strain>
    </source>
</reference>
<protein>
    <submittedName>
        <fullName evidence="1">Uncharacterized protein</fullName>
    </submittedName>
</protein>
<name>A0ABV9A9S8_9ACTN</name>
<evidence type="ECO:0000313" key="2">
    <source>
        <dbReference type="Proteomes" id="UP001595997"/>
    </source>
</evidence>
<accession>A0ABV9A9S8</accession>
<sequence length="152" mass="16376">MPSTDYEDTDARRIDPAPLAHLLASWSSTGDGSPVADERARLLAEDEHDGPVHLVRLVAAIESAARQTGGSLARLTDTPAVTATCGGTLHHLVEVLHGGGLRAATAAARTLDSHSRYLILTALRPYWHAPLRALSRRLHDADVMPPRSPWRS</sequence>
<proteinExistence type="predicted"/>
<dbReference type="Proteomes" id="UP001595997">
    <property type="component" value="Unassembled WGS sequence"/>
</dbReference>
<gene>
    <name evidence="1" type="ORF">ACFPA8_16150</name>
</gene>
<evidence type="ECO:0000313" key="1">
    <source>
        <dbReference type="EMBL" id="MFC4495661.1"/>
    </source>
</evidence>